<dbReference type="RefSeq" id="WP_229856511.1">
    <property type="nucleotide sequence ID" value="NZ_BNAD01000007.1"/>
</dbReference>
<evidence type="ECO:0000256" key="6">
    <source>
        <dbReference type="ARBA" id="ARBA00022989"/>
    </source>
</evidence>
<feature type="transmembrane region" description="Helical" evidence="8">
    <location>
        <begin position="45"/>
        <end position="63"/>
    </location>
</feature>
<keyword evidence="5 8" id="KW-0812">Transmembrane</keyword>
<evidence type="ECO:0000256" key="2">
    <source>
        <dbReference type="ARBA" id="ARBA00009142"/>
    </source>
</evidence>
<dbReference type="InterPro" id="IPR052017">
    <property type="entry name" value="TSUP"/>
</dbReference>
<feature type="transmembrane region" description="Helical" evidence="8">
    <location>
        <begin position="103"/>
        <end position="124"/>
    </location>
</feature>
<protein>
    <recommendedName>
        <fullName evidence="8">Probable membrane transporter protein</fullName>
    </recommendedName>
</protein>
<dbReference type="PANTHER" id="PTHR30269:SF37">
    <property type="entry name" value="MEMBRANE TRANSPORTER PROTEIN"/>
    <property type="match status" value="1"/>
</dbReference>
<evidence type="ECO:0000313" key="9">
    <source>
        <dbReference type="EMBL" id="GHE18046.1"/>
    </source>
</evidence>
<dbReference type="Proteomes" id="UP000597341">
    <property type="component" value="Unassembled WGS sequence"/>
</dbReference>
<feature type="transmembrane region" description="Helical" evidence="8">
    <location>
        <begin position="194"/>
        <end position="212"/>
    </location>
</feature>
<name>A0ABQ3HMU4_9ACTN</name>
<feature type="transmembrane region" description="Helical" evidence="8">
    <location>
        <begin position="12"/>
        <end position="38"/>
    </location>
</feature>
<accession>A0ABQ3HMU4</accession>
<evidence type="ECO:0000256" key="1">
    <source>
        <dbReference type="ARBA" id="ARBA00004651"/>
    </source>
</evidence>
<sequence length="242" mass="24717">MSLDLPTEHLLLLAAVTFLGAMLQGVVGLGLGLLVAPIAGIIEPALLPGVPLCLALVMPLLTLTKDVRHVDWPALAWALPARVPGTVVGVVVVALATPEQIGVIVGLAVLVAVLLTVRTVQIPVTRASLAGAGFVSGVTGTATSIGGPPLALLLQRRPPDQTRGTLGAYFVVGAAFSVIGLWASGHLVLRDVSVALAMLPAMTLGFYAAMFLRSRVPAASLRGTLLLVCAVSALVLVVRSIS</sequence>
<dbReference type="Pfam" id="PF01925">
    <property type="entry name" value="TauE"/>
    <property type="match status" value="1"/>
</dbReference>
<feature type="transmembrane region" description="Helical" evidence="8">
    <location>
        <begin position="75"/>
        <end position="96"/>
    </location>
</feature>
<evidence type="ECO:0000256" key="5">
    <source>
        <dbReference type="ARBA" id="ARBA00022692"/>
    </source>
</evidence>
<feature type="transmembrane region" description="Helical" evidence="8">
    <location>
        <begin position="224"/>
        <end position="241"/>
    </location>
</feature>
<organism evidence="9 10">
    <name type="scientific">Nocardioides flavus</name>
    <name type="common">ex Wang et al. 2016</name>
    <dbReference type="NCBI Taxonomy" id="2058780"/>
    <lineage>
        <taxon>Bacteria</taxon>
        <taxon>Bacillati</taxon>
        <taxon>Actinomycetota</taxon>
        <taxon>Actinomycetes</taxon>
        <taxon>Propionibacteriales</taxon>
        <taxon>Nocardioidaceae</taxon>
        <taxon>Nocardioides</taxon>
    </lineage>
</organism>
<feature type="transmembrane region" description="Helical" evidence="8">
    <location>
        <begin position="166"/>
        <end position="188"/>
    </location>
</feature>
<evidence type="ECO:0000256" key="3">
    <source>
        <dbReference type="ARBA" id="ARBA00022448"/>
    </source>
</evidence>
<gene>
    <name evidence="9" type="ORF">GCM10011376_26560</name>
</gene>
<keyword evidence="10" id="KW-1185">Reference proteome</keyword>
<evidence type="ECO:0000256" key="7">
    <source>
        <dbReference type="ARBA" id="ARBA00023136"/>
    </source>
</evidence>
<keyword evidence="7 8" id="KW-0472">Membrane</keyword>
<keyword evidence="6 8" id="KW-1133">Transmembrane helix</keyword>
<comment type="subcellular location">
    <subcellularLocation>
        <location evidence="1 8">Cell membrane</location>
        <topology evidence="1 8">Multi-pass membrane protein</topology>
    </subcellularLocation>
</comment>
<keyword evidence="4 8" id="KW-1003">Cell membrane</keyword>
<evidence type="ECO:0000313" key="10">
    <source>
        <dbReference type="Proteomes" id="UP000597341"/>
    </source>
</evidence>
<dbReference type="InterPro" id="IPR002781">
    <property type="entry name" value="TM_pro_TauE-like"/>
</dbReference>
<dbReference type="EMBL" id="BNAD01000007">
    <property type="protein sequence ID" value="GHE18046.1"/>
    <property type="molecule type" value="Genomic_DNA"/>
</dbReference>
<feature type="transmembrane region" description="Helical" evidence="8">
    <location>
        <begin position="130"/>
        <end position="154"/>
    </location>
</feature>
<evidence type="ECO:0000256" key="4">
    <source>
        <dbReference type="ARBA" id="ARBA00022475"/>
    </source>
</evidence>
<proteinExistence type="inferred from homology"/>
<comment type="similarity">
    <text evidence="2 8">Belongs to the 4-toluene sulfonate uptake permease (TSUP) (TC 2.A.102) family.</text>
</comment>
<reference evidence="10" key="1">
    <citation type="journal article" date="2019" name="Int. J. Syst. Evol. Microbiol.">
        <title>The Global Catalogue of Microorganisms (GCM) 10K type strain sequencing project: providing services to taxonomists for standard genome sequencing and annotation.</title>
        <authorList>
            <consortium name="The Broad Institute Genomics Platform"/>
            <consortium name="The Broad Institute Genome Sequencing Center for Infectious Disease"/>
            <person name="Wu L."/>
            <person name="Ma J."/>
        </authorList>
    </citation>
    <scope>NUCLEOTIDE SEQUENCE [LARGE SCALE GENOMIC DNA]</scope>
    <source>
        <strain evidence="10">CGMCC 1.12791</strain>
    </source>
</reference>
<dbReference type="PANTHER" id="PTHR30269">
    <property type="entry name" value="TRANSMEMBRANE PROTEIN YFCA"/>
    <property type="match status" value="1"/>
</dbReference>
<keyword evidence="3" id="KW-0813">Transport</keyword>
<comment type="caution">
    <text evidence="9">The sequence shown here is derived from an EMBL/GenBank/DDBJ whole genome shotgun (WGS) entry which is preliminary data.</text>
</comment>
<evidence type="ECO:0000256" key="8">
    <source>
        <dbReference type="RuleBase" id="RU363041"/>
    </source>
</evidence>